<proteinExistence type="predicted"/>
<sequence length="156" mass="17408">MDLDQQLQTLIDEAPDDGMTADAVRAIAPTLKAIAMQLKHGQYYILQTLDQNWVMTALSNRNQPENRKNIVYAYCTLQDVASGPHSVKDPQVMALPLPVTHILFQMLALKPIDSIIFFDTPGNVRKGIEVRRQDVQSLLQTQLQHPSSGQVPSDMA</sequence>
<organism evidence="1 2">
    <name type="scientific">Halomicronema hongdechloris C2206</name>
    <dbReference type="NCBI Taxonomy" id="1641165"/>
    <lineage>
        <taxon>Bacteria</taxon>
        <taxon>Bacillati</taxon>
        <taxon>Cyanobacteriota</taxon>
        <taxon>Cyanophyceae</taxon>
        <taxon>Nodosilineales</taxon>
        <taxon>Nodosilineaceae</taxon>
        <taxon>Halomicronema</taxon>
    </lineage>
</organism>
<evidence type="ECO:0000313" key="2">
    <source>
        <dbReference type="Proteomes" id="UP000191901"/>
    </source>
</evidence>
<dbReference type="Proteomes" id="UP000191901">
    <property type="component" value="Chromosome"/>
</dbReference>
<protein>
    <submittedName>
        <fullName evidence="1">Uncharacterized protein</fullName>
    </submittedName>
</protein>
<dbReference type="RefSeq" id="WP_080808250.1">
    <property type="nucleotide sequence ID" value="NZ_CP021983.2"/>
</dbReference>
<dbReference type="AlphaFoldDB" id="A0A1Z3HRN1"/>
<gene>
    <name evidence="1" type="ORF">XM38_039310</name>
</gene>
<reference evidence="1 2" key="1">
    <citation type="journal article" date="2016" name="Biochim. Biophys. Acta">
        <title>Characterization of red-shifted phycobilisomes isolated from the chlorophyll f-containing cyanobacterium Halomicronema hongdechloris.</title>
        <authorList>
            <person name="Li Y."/>
            <person name="Lin Y."/>
            <person name="Garvey C.J."/>
            <person name="Birch D."/>
            <person name="Corkery R.W."/>
            <person name="Loughlin P.C."/>
            <person name="Scheer H."/>
            <person name="Willows R.D."/>
            <person name="Chen M."/>
        </authorList>
    </citation>
    <scope>NUCLEOTIDE SEQUENCE [LARGE SCALE GENOMIC DNA]</scope>
    <source>
        <strain evidence="1 2">C2206</strain>
    </source>
</reference>
<dbReference type="STRING" id="1641165.XM38_09680"/>
<evidence type="ECO:0000313" key="1">
    <source>
        <dbReference type="EMBL" id="ASC72970.1"/>
    </source>
</evidence>
<name>A0A1Z3HRN1_9CYAN</name>
<accession>A0A1Z3HRN1</accession>
<dbReference type="EMBL" id="CP021983">
    <property type="protein sequence ID" value="ASC72970.1"/>
    <property type="molecule type" value="Genomic_DNA"/>
</dbReference>
<dbReference type="OrthoDB" id="529355at2"/>
<dbReference type="KEGG" id="hhg:XM38_039310"/>
<keyword evidence="2" id="KW-1185">Reference proteome</keyword>